<keyword evidence="3 6" id="KW-1133">Transmembrane helix</keyword>
<comment type="caution">
    <text evidence="8">The sequence shown here is derived from an EMBL/GenBank/DDBJ whole genome shotgun (WGS) entry which is preliminary data.</text>
</comment>
<dbReference type="InterPro" id="IPR049452">
    <property type="entry name" value="Anoctamin_TM"/>
</dbReference>
<dbReference type="InParanoid" id="A0A024GB98"/>
<dbReference type="Proteomes" id="UP000053237">
    <property type="component" value="Unassembled WGS sequence"/>
</dbReference>
<feature type="coiled-coil region" evidence="5">
    <location>
        <begin position="668"/>
        <end position="695"/>
    </location>
</feature>
<dbReference type="GO" id="GO:0005254">
    <property type="term" value="F:chloride channel activity"/>
    <property type="evidence" value="ECO:0007669"/>
    <property type="project" value="TreeGrafter"/>
</dbReference>
<dbReference type="PANTHER" id="PTHR12308:SF73">
    <property type="entry name" value="ANOCTAMIN"/>
    <property type="match status" value="1"/>
</dbReference>
<evidence type="ECO:0000256" key="1">
    <source>
        <dbReference type="ARBA" id="ARBA00004141"/>
    </source>
</evidence>
<sequence>MDIVIQSSVGIGTVLASGFALKEFVNVASRNIFHEDEASIMHVVFCFDTNESSPSTIEYFVRNISSQTDLVVKELKDNDQRTIRLLLGATEQTLTRIYKEKHAKDVNISSDMSQFFQASGNKIDLIMFCLSRVRAKSMGHQENGKDLPVPPPFVKNEYLLAQAFQRKVIYDHFPLHNARERKELVESWVKKFLSPQPLDSIKVYFGNEIGFYFAFLDTFSRWLLIPSILGVLVTFLDSFYASYVRALYSIIITSWATGFLKFWKRRESTLRSTWNIRNTEQMLEEQERSGFWGEMKYDPVQEEHFTFFSSMERMKRYIGTTAVLLTSLSGLFLLTYVYFSFQYWSEAQFTKYNGWDGNWEYLQILPSISYSLVVWLLDSKYIQLASILTNYENHRTDTDFSNALVLKLSCFYFVNNFASLFYLAFWAQDMERLEQTLSWMLITRQFLSNMSEVLVPYLTAESRFFSAKTSQSSTKDIENAQVEAELLYPVYEGTFDDYLELFVQFGQITLFASAFPLAAFCCLLNNIMEIRTDAFKLCLSYRRPWRNTSSGIGAWFLAFDAIGYLSLVTNCALIGMDAGILRTMLPSYSPEGLLLVIIVFEHVMVLLKACIEMFVPDIPSEVTIQQRLERALRRKQLKSQSAESSSTVINQWKQPAEQKYKHITKSGALELSNYLKEEKLNRDKLEKQVAELNDLYLGWVLKERSRRKAAELRLKAIGE</sequence>
<comment type="subcellular location">
    <subcellularLocation>
        <location evidence="1">Membrane</location>
        <topology evidence="1">Multi-pass membrane protein</topology>
    </subcellularLocation>
</comment>
<evidence type="ECO:0000256" key="4">
    <source>
        <dbReference type="ARBA" id="ARBA00023136"/>
    </source>
</evidence>
<feature type="domain" description="Anoctamin transmembrane" evidence="7">
    <location>
        <begin position="201"/>
        <end position="627"/>
    </location>
</feature>
<dbReference type="AlphaFoldDB" id="A0A024GB98"/>
<dbReference type="InterPro" id="IPR007632">
    <property type="entry name" value="Anoctamin"/>
</dbReference>
<feature type="transmembrane region" description="Helical" evidence="6">
    <location>
        <begin position="404"/>
        <end position="427"/>
    </location>
</feature>
<feature type="transmembrane region" description="Helical" evidence="6">
    <location>
        <begin position="317"/>
        <end position="339"/>
    </location>
</feature>
<dbReference type="GO" id="GO:0016020">
    <property type="term" value="C:membrane"/>
    <property type="evidence" value="ECO:0007669"/>
    <property type="project" value="UniProtKB-SubCell"/>
</dbReference>
<dbReference type="PANTHER" id="PTHR12308">
    <property type="entry name" value="ANOCTAMIN"/>
    <property type="match status" value="1"/>
</dbReference>
<feature type="transmembrane region" description="Helical" evidence="6">
    <location>
        <begin position="505"/>
        <end position="527"/>
    </location>
</feature>
<keyword evidence="9" id="KW-1185">Reference proteome</keyword>
<dbReference type="EMBL" id="CAIX01000060">
    <property type="protein sequence ID" value="CCI44038.1"/>
    <property type="molecule type" value="Genomic_DNA"/>
</dbReference>
<dbReference type="Pfam" id="PF04547">
    <property type="entry name" value="Anoctamin"/>
    <property type="match status" value="1"/>
</dbReference>
<evidence type="ECO:0000313" key="9">
    <source>
        <dbReference type="Proteomes" id="UP000053237"/>
    </source>
</evidence>
<keyword evidence="2 6" id="KW-0812">Transmembrane</keyword>
<evidence type="ECO:0000259" key="7">
    <source>
        <dbReference type="Pfam" id="PF04547"/>
    </source>
</evidence>
<keyword evidence="5" id="KW-0175">Coiled coil</keyword>
<evidence type="ECO:0000313" key="8">
    <source>
        <dbReference type="EMBL" id="CCI44038.1"/>
    </source>
</evidence>
<evidence type="ECO:0000256" key="2">
    <source>
        <dbReference type="ARBA" id="ARBA00022692"/>
    </source>
</evidence>
<feature type="transmembrane region" description="Helical" evidence="6">
    <location>
        <begin position="359"/>
        <end position="377"/>
    </location>
</feature>
<organism evidence="8 9">
    <name type="scientific">Albugo candida</name>
    <dbReference type="NCBI Taxonomy" id="65357"/>
    <lineage>
        <taxon>Eukaryota</taxon>
        <taxon>Sar</taxon>
        <taxon>Stramenopiles</taxon>
        <taxon>Oomycota</taxon>
        <taxon>Peronosporomycetes</taxon>
        <taxon>Albuginales</taxon>
        <taxon>Albuginaceae</taxon>
        <taxon>Albugo</taxon>
    </lineage>
</organism>
<feature type="transmembrane region" description="Helical" evidence="6">
    <location>
        <begin position="552"/>
        <end position="576"/>
    </location>
</feature>
<protein>
    <recommendedName>
        <fullName evidence="7">Anoctamin transmembrane domain-containing protein</fullName>
    </recommendedName>
</protein>
<proteinExistence type="predicted"/>
<name>A0A024GB98_9STRA</name>
<evidence type="ECO:0000256" key="6">
    <source>
        <dbReference type="SAM" id="Phobius"/>
    </source>
</evidence>
<reference evidence="8 9" key="1">
    <citation type="submission" date="2012-05" db="EMBL/GenBank/DDBJ databases">
        <title>Recombination and specialization in a pathogen metapopulation.</title>
        <authorList>
            <person name="Gardiner A."/>
            <person name="Kemen E."/>
            <person name="Schultz-Larsen T."/>
            <person name="MacLean D."/>
            <person name="Van Oosterhout C."/>
            <person name="Jones J.D.G."/>
        </authorList>
    </citation>
    <scope>NUCLEOTIDE SEQUENCE [LARGE SCALE GENOMIC DNA]</scope>
    <source>
        <strain evidence="8 9">Ac Nc2</strain>
    </source>
</reference>
<accession>A0A024GB98</accession>
<gene>
    <name evidence="8" type="ORF">BN9_048220</name>
</gene>
<evidence type="ECO:0000256" key="5">
    <source>
        <dbReference type="SAM" id="Coils"/>
    </source>
</evidence>
<feature type="transmembrane region" description="Helical" evidence="6">
    <location>
        <begin position="222"/>
        <end position="240"/>
    </location>
</feature>
<keyword evidence="4 6" id="KW-0472">Membrane</keyword>
<evidence type="ECO:0000256" key="3">
    <source>
        <dbReference type="ARBA" id="ARBA00022989"/>
    </source>
</evidence>
<dbReference type="OrthoDB" id="296386at2759"/>